<comment type="caution">
    <text evidence="3">The sequence shown here is derived from an EMBL/GenBank/DDBJ whole genome shotgun (WGS) entry which is preliminary data.</text>
</comment>
<feature type="transmembrane region" description="Helical" evidence="1">
    <location>
        <begin position="172"/>
        <end position="191"/>
    </location>
</feature>
<keyword evidence="3" id="KW-0808">Transferase</keyword>
<gene>
    <name evidence="3" type="ORF">SCD90_04825</name>
</gene>
<dbReference type="PANTHER" id="PTHR23028:SF131">
    <property type="entry name" value="BLR2367 PROTEIN"/>
    <property type="match status" value="1"/>
</dbReference>
<dbReference type="Proteomes" id="UP001274321">
    <property type="component" value="Unassembled WGS sequence"/>
</dbReference>
<name>A0ABU4RNZ9_9HYPH</name>
<feature type="transmembrane region" description="Helical" evidence="1">
    <location>
        <begin position="145"/>
        <end position="165"/>
    </location>
</feature>
<feature type="transmembrane region" description="Helical" evidence="1">
    <location>
        <begin position="231"/>
        <end position="249"/>
    </location>
</feature>
<keyword evidence="4" id="KW-1185">Reference proteome</keyword>
<evidence type="ECO:0000256" key="1">
    <source>
        <dbReference type="SAM" id="Phobius"/>
    </source>
</evidence>
<accession>A0ABU4RNZ9</accession>
<dbReference type="InterPro" id="IPR050879">
    <property type="entry name" value="Acyltransferase_3"/>
</dbReference>
<proteinExistence type="predicted"/>
<feature type="transmembrane region" description="Helical" evidence="1">
    <location>
        <begin position="12"/>
        <end position="34"/>
    </location>
</feature>
<protein>
    <submittedName>
        <fullName evidence="3">Acyltransferase</fullName>
        <ecNumber evidence="3">2.3.-.-</ecNumber>
    </submittedName>
</protein>
<keyword evidence="1" id="KW-0472">Membrane</keyword>
<keyword evidence="1" id="KW-1133">Transmembrane helix</keyword>
<evidence type="ECO:0000313" key="3">
    <source>
        <dbReference type="EMBL" id="MDX6805380.1"/>
    </source>
</evidence>
<feature type="transmembrane region" description="Helical" evidence="1">
    <location>
        <begin position="94"/>
        <end position="113"/>
    </location>
</feature>
<feature type="domain" description="Acyltransferase 3" evidence="2">
    <location>
        <begin position="13"/>
        <end position="339"/>
    </location>
</feature>
<dbReference type="GO" id="GO:0016746">
    <property type="term" value="F:acyltransferase activity"/>
    <property type="evidence" value="ECO:0007669"/>
    <property type="project" value="UniProtKB-KW"/>
</dbReference>
<dbReference type="EC" id="2.3.-.-" evidence="3"/>
<feature type="transmembrane region" description="Helical" evidence="1">
    <location>
        <begin position="320"/>
        <end position="342"/>
    </location>
</feature>
<dbReference type="RefSeq" id="WP_319843497.1">
    <property type="nucleotide sequence ID" value="NZ_JAXAFJ010000002.1"/>
</dbReference>
<dbReference type="PANTHER" id="PTHR23028">
    <property type="entry name" value="ACETYLTRANSFERASE"/>
    <property type="match status" value="1"/>
</dbReference>
<feature type="transmembrane region" description="Helical" evidence="1">
    <location>
        <begin position="197"/>
        <end position="219"/>
    </location>
</feature>
<keyword evidence="3" id="KW-0012">Acyltransferase</keyword>
<evidence type="ECO:0000259" key="2">
    <source>
        <dbReference type="Pfam" id="PF01757"/>
    </source>
</evidence>
<dbReference type="InterPro" id="IPR002656">
    <property type="entry name" value="Acyl_transf_3_dom"/>
</dbReference>
<sequence length="373" mass="41687">MITRTATKNYLLNIQVLRFVAAFLVVLGHVLTSADRMPLQGDQLSLTRSFADSFGIGVDIFFIISGFIMFYLCHDKFGQKGQSSSFLLRRFIRVVPIYWAFTALMVASILIFADQVTTAIINPEHLLASLAFIPWMNPDGIMRPVLKLGWTLNYEIFFYLAFGLALNLPRRIALPVLFSVFLMAVAFNAFVPSELWILKFWSDPIILEFLLGIGLAAAFLREWRLSFTQSAALIALACFTLIFLVPVAQLHGVTFRPLIFGIPSLMICAAFAFGPQMSADRLLDRALVLFGTASYCLYLSHPFILNAVERMGIGWWSTHPGAFVMAACVASVFGSIGLYLWLERPLVRLFSRFGKLSTGLRRAPAEPLAVEKS</sequence>
<keyword evidence="1" id="KW-0812">Transmembrane</keyword>
<reference evidence="3 4" key="1">
    <citation type="submission" date="2023-11" db="EMBL/GenBank/DDBJ databases">
        <authorList>
            <person name="Bao R."/>
        </authorList>
    </citation>
    <scope>NUCLEOTIDE SEQUENCE [LARGE SCALE GENOMIC DNA]</scope>
    <source>
        <strain evidence="3 4">PJ23</strain>
    </source>
</reference>
<dbReference type="EMBL" id="JAXAFJ010000002">
    <property type="protein sequence ID" value="MDX6805380.1"/>
    <property type="molecule type" value="Genomic_DNA"/>
</dbReference>
<dbReference type="Pfam" id="PF01757">
    <property type="entry name" value="Acyl_transf_3"/>
    <property type="match status" value="1"/>
</dbReference>
<feature type="transmembrane region" description="Helical" evidence="1">
    <location>
        <begin position="286"/>
        <end position="308"/>
    </location>
</feature>
<feature type="transmembrane region" description="Helical" evidence="1">
    <location>
        <begin position="255"/>
        <end position="274"/>
    </location>
</feature>
<organism evidence="3 4">
    <name type="scientific">Terrihabitans rhizophilus</name>
    <dbReference type="NCBI Taxonomy" id="3092662"/>
    <lineage>
        <taxon>Bacteria</taxon>
        <taxon>Pseudomonadati</taxon>
        <taxon>Pseudomonadota</taxon>
        <taxon>Alphaproteobacteria</taxon>
        <taxon>Hyphomicrobiales</taxon>
        <taxon>Terrihabitans</taxon>
    </lineage>
</organism>
<evidence type="ECO:0000313" key="4">
    <source>
        <dbReference type="Proteomes" id="UP001274321"/>
    </source>
</evidence>
<feature type="transmembrane region" description="Helical" evidence="1">
    <location>
        <begin position="54"/>
        <end position="73"/>
    </location>
</feature>